<proteinExistence type="predicted"/>
<evidence type="ECO:0000313" key="1">
    <source>
        <dbReference type="EMBL" id="KAH3661726.1"/>
    </source>
</evidence>
<comment type="caution">
    <text evidence="1">The sequence shown here is derived from an EMBL/GenBank/DDBJ whole genome shotgun (WGS) entry which is preliminary data.</text>
</comment>
<reference evidence="1" key="1">
    <citation type="journal article" date="2021" name="Open Biol.">
        <title>Shared evolutionary footprints suggest mitochondrial oxidative damage underlies multiple complex I losses in fungi.</title>
        <authorList>
            <person name="Schikora-Tamarit M.A."/>
            <person name="Marcet-Houben M."/>
            <person name="Nosek J."/>
            <person name="Gabaldon T."/>
        </authorList>
    </citation>
    <scope>NUCLEOTIDE SEQUENCE</scope>
    <source>
        <strain evidence="1">CBS6075</strain>
    </source>
</reference>
<dbReference type="RefSeq" id="XP_046058830.1">
    <property type="nucleotide sequence ID" value="XM_046207136.1"/>
</dbReference>
<evidence type="ECO:0000313" key="2">
    <source>
        <dbReference type="Proteomes" id="UP000769157"/>
    </source>
</evidence>
<reference evidence="1" key="2">
    <citation type="submission" date="2021-01" db="EMBL/GenBank/DDBJ databases">
        <authorList>
            <person name="Schikora-Tamarit M.A."/>
        </authorList>
    </citation>
    <scope>NUCLEOTIDE SEQUENCE</scope>
    <source>
        <strain evidence="1">CBS6075</strain>
    </source>
</reference>
<keyword evidence="2" id="KW-1185">Reference proteome</keyword>
<dbReference type="Proteomes" id="UP000769157">
    <property type="component" value="Unassembled WGS sequence"/>
</dbReference>
<accession>A0A9P8T0R0</accession>
<name>A0A9P8T0R0_9ASCO</name>
<protein>
    <submittedName>
        <fullName evidence="1">Uncharacterized protein</fullName>
    </submittedName>
</protein>
<sequence>MFLNVFTSLEYIDVSVINLSLFLTSGLPGSGTISIISKIFHEPCVAKSSFLQIAVPMITTFLVAMVSETLSSVTSIDVTISFSSSSTVSIIDQLAGDTK</sequence>
<organism evidence="1 2">
    <name type="scientific">Ogataea philodendri</name>
    <dbReference type="NCBI Taxonomy" id="1378263"/>
    <lineage>
        <taxon>Eukaryota</taxon>
        <taxon>Fungi</taxon>
        <taxon>Dikarya</taxon>
        <taxon>Ascomycota</taxon>
        <taxon>Saccharomycotina</taxon>
        <taxon>Pichiomycetes</taxon>
        <taxon>Pichiales</taxon>
        <taxon>Pichiaceae</taxon>
        <taxon>Ogataea</taxon>
    </lineage>
</organism>
<gene>
    <name evidence="1" type="ORF">OGAPHI_005904</name>
</gene>
<dbReference type="AlphaFoldDB" id="A0A9P8T0R0"/>
<dbReference type="EMBL" id="JAEUBE010000414">
    <property type="protein sequence ID" value="KAH3661726.1"/>
    <property type="molecule type" value="Genomic_DNA"/>
</dbReference>
<dbReference type="GeneID" id="70237868"/>